<keyword evidence="2 8" id="KW-0812">Transmembrane</keyword>
<keyword evidence="4" id="KW-0067">ATP-binding</keyword>
<dbReference type="PROSITE" id="PS00211">
    <property type="entry name" value="ABC_TRANSPORTER_1"/>
    <property type="match status" value="1"/>
</dbReference>
<dbReference type="InterPro" id="IPR027417">
    <property type="entry name" value="P-loop_NTPase"/>
</dbReference>
<dbReference type="InterPro" id="IPR011527">
    <property type="entry name" value="ABC1_TM_dom"/>
</dbReference>
<evidence type="ECO:0000313" key="11">
    <source>
        <dbReference type="EMBL" id="SUZ72906.1"/>
    </source>
</evidence>
<feature type="region of interest" description="Disordered" evidence="7">
    <location>
        <begin position="643"/>
        <end position="675"/>
    </location>
</feature>
<evidence type="ECO:0000256" key="3">
    <source>
        <dbReference type="ARBA" id="ARBA00022741"/>
    </source>
</evidence>
<proteinExistence type="predicted"/>
<organism evidence="11">
    <name type="scientific">marine metagenome</name>
    <dbReference type="NCBI Taxonomy" id="408172"/>
    <lineage>
        <taxon>unclassified sequences</taxon>
        <taxon>metagenomes</taxon>
        <taxon>ecological metagenomes</taxon>
    </lineage>
</organism>
<dbReference type="CDD" id="cd18550">
    <property type="entry name" value="ABC_6TM_exporter_like"/>
    <property type="match status" value="1"/>
</dbReference>
<sequence>MMHRVVPEQPVDKRNTLGLPPLSSPMLRRTIRLFRPYRFHVVSVAVLILVTASIGVINPLLIRTVFDSGLFPSSGGPDLQLLWILAAVMTSIAIANGIMGVIQTYMTNHVGQSVMRDLRDSVYAHLQGMSLGFFTSTRTGEIQSRISNDVGGIQAVVTSTLTDTLSNTVIFLSTLVAMLILSWQLTIVAVATVPFFFALTKYVGKKRRAVTSEAQRSMAEVTAITQETLSVSGIMLAKLFGRQTQEMANFHRHNQELSDLAVRQQMIGHSFFAVVMTFLSISPAFIYLLAGYMMSGSGSPAVTAGTIIAFTTLQSRLYFPVGRLLQVSVELQSSFALFERIYGYLDLKQDIVDSPDASPLDLERVSGGITFDSVRVNYDRSYGEPSDENSDQELEEESRLWALDGVSLNIPPGQLAAFVGPSGAGKTTLAYLVPRLYDVTEGSVSIDGTDVKEIRQVDLAAVIGFVTQDSYLFHDTMEKNLLYARPEASRDEMIEAAKAAFIHDRIMEMPEGYDTLVGERGFRLSGGERQRLSIARVILHQPRVLILDEATSALDTASERYVQSALQPLMRDRTTMVIAHRLSTIIAADVIYVVDRGRIVEHGPHDELLAYGGLYANLYREQFGGGRIEAYCEDGVIFSDGSIGTAERPEPALTAGGQDAPRRTRSGDETMPWEE</sequence>
<dbReference type="InterPro" id="IPR036640">
    <property type="entry name" value="ABC1_TM_sf"/>
</dbReference>
<comment type="subcellular location">
    <subcellularLocation>
        <location evidence="1">Membrane</location>
        <topology evidence="1">Multi-pass membrane protein</topology>
    </subcellularLocation>
</comment>
<dbReference type="SUPFAM" id="SSF90123">
    <property type="entry name" value="ABC transporter transmembrane region"/>
    <property type="match status" value="1"/>
</dbReference>
<dbReference type="Pfam" id="PF00005">
    <property type="entry name" value="ABC_tran"/>
    <property type="match status" value="1"/>
</dbReference>
<feature type="transmembrane region" description="Helical" evidence="8">
    <location>
        <begin position="81"/>
        <end position="102"/>
    </location>
</feature>
<evidence type="ECO:0000256" key="7">
    <source>
        <dbReference type="SAM" id="MobiDB-lite"/>
    </source>
</evidence>
<evidence type="ECO:0008006" key="12">
    <source>
        <dbReference type="Google" id="ProtNLM"/>
    </source>
</evidence>
<keyword evidence="6 8" id="KW-0472">Membrane</keyword>
<dbReference type="GO" id="GO:0016020">
    <property type="term" value="C:membrane"/>
    <property type="evidence" value="ECO:0007669"/>
    <property type="project" value="UniProtKB-SubCell"/>
</dbReference>
<evidence type="ECO:0000256" key="2">
    <source>
        <dbReference type="ARBA" id="ARBA00022692"/>
    </source>
</evidence>
<keyword evidence="3" id="KW-0547">Nucleotide-binding</keyword>
<evidence type="ECO:0000256" key="4">
    <source>
        <dbReference type="ARBA" id="ARBA00022840"/>
    </source>
</evidence>
<feature type="domain" description="ABC transporter" evidence="9">
    <location>
        <begin position="369"/>
        <end position="621"/>
    </location>
</feature>
<dbReference type="Gene3D" id="3.40.50.300">
    <property type="entry name" value="P-loop containing nucleotide triphosphate hydrolases"/>
    <property type="match status" value="1"/>
</dbReference>
<dbReference type="SMART" id="SM00382">
    <property type="entry name" value="AAA"/>
    <property type="match status" value="1"/>
</dbReference>
<evidence type="ECO:0000256" key="8">
    <source>
        <dbReference type="SAM" id="Phobius"/>
    </source>
</evidence>
<feature type="domain" description="ABC transmembrane type-1" evidence="10">
    <location>
        <begin position="44"/>
        <end position="333"/>
    </location>
</feature>
<dbReference type="InterPro" id="IPR039421">
    <property type="entry name" value="Type_1_exporter"/>
</dbReference>
<feature type="transmembrane region" description="Helical" evidence="8">
    <location>
        <begin position="37"/>
        <end position="61"/>
    </location>
</feature>
<evidence type="ECO:0000259" key="10">
    <source>
        <dbReference type="PROSITE" id="PS50929"/>
    </source>
</evidence>
<dbReference type="Gene3D" id="1.20.1560.10">
    <property type="entry name" value="ABC transporter type 1, transmembrane domain"/>
    <property type="match status" value="1"/>
</dbReference>
<dbReference type="PANTHER" id="PTHR43394">
    <property type="entry name" value="ATP-DEPENDENT PERMEASE MDL1, MITOCHONDRIAL"/>
    <property type="match status" value="1"/>
</dbReference>
<dbReference type="PROSITE" id="PS50929">
    <property type="entry name" value="ABC_TM1F"/>
    <property type="match status" value="1"/>
</dbReference>
<accession>A0A381Q0Q1</accession>
<dbReference type="Pfam" id="PF00664">
    <property type="entry name" value="ABC_membrane"/>
    <property type="match status" value="1"/>
</dbReference>
<keyword evidence="5 8" id="KW-1133">Transmembrane helix</keyword>
<dbReference type="FunFam" id="3.40.50.300:FF:000218">
    <property type="entry name" value="Multidrug ABC transporter ATP-binding protein"/>
    <property type="match status" value="1"/>
</dbReference>
<dbReference type="InterPro" id="IPR003439">
    <property type="entry name" value="ABC_transporter-like_ATP-bd"/>
</dbReference>
<reference evidence="11" key="1">
    <citation type="submission" date="2018-05" db="EMBL/GenBank/DDBJ databases">
        <authorList>
            <person name="Lanie J.A."/>
            <person name="Ng W.-L."/>
            <person name="Kazmierczak K.M."/>
            <person name="Andrzejewski T.M."/>
            <person name="Davidsen T.M."/>
            <person name="Wayne K.J."/>
            <person name="Tettelin H."/>
            <person name="Glass J.I."/>
            <person name="Rusch D."/>
            <person name="Podicherti R."/>
            <person name="Tsui H.-C.T."/>
            <person name="Winkler M.E."/>
        </authorList>
    </citation>
    <scope>NUCLEOTIDE SEQUENCE</scope>
</reference>
<protein>
    <recommendedName>
        <fullName evidence="12">ABC transporter</fullName>
    </recommendedName>
</protein>
<dbReference type="PANTHER" id="PTHR43394:SF1">
    <property type="entry name" value="ATP-BINDING CASSETTE SUB-FAMILY B MEMBER 10, MITOCHONDRIAL"/>
    <property type="match status" value="1"/>
</dbReference>
<dbReference type="GO" id="GO:0015421">
    <property type="term" value="F:ABC-type oligopeptide transporter activity"/>
    <property type="evidence" value="ECO:0007669"/>
    <property type="project" value="TreeGrafter"/>
</dbReference>
<dbReference type="PROSITE" id="PS50893">
    <property type="entry name" value="ABC_TRANSPORTER_2"/>
    <property type="match status" value="1"/>
</dbReference>
<evidence type="ECO:0000256" key="5">
    <source>
        <dbReference type="ARBA" id="ARBA00022989"/>
    </source>
</evidence>
<evidence type="ECO:0000256" key="6">
    <source>
        <dbReference type="ARBA" id="ARBA00023136"/>
    </source>
</evidence>
<dbReference type="AlphaFoldDB" id="A0A381Q0Q1"/>
<dbReference type="GO" id="GO:0016887">
    <property type="term" value="F:ATP hydrolysis activity"/>
    <property type="evidence" value="ECO:0007669"/>
    <property type="project" value="InterPro"/>
</dbReference>
<dbReference type="InterPro" id="IPR003593">
    <property type="entry name" value="AAA+_ATPase"/>
</dbReference>
<feature type="transmembrane region" description="Helical" evidence="8">
    <location>
        <begin position="169"/>
        <end position="199"/>
    </location>
</feature>
<dbReference type="InterPro" id="IPR017871">
    <property type="entry name" value="ABC_transporter-like_CS"/>
</dbReference>
<evidence type="ECO:0000256" key="1">
    <source>
        <dbReference type="ARBA" id="ARBA00004141"/>
    </source>
</evidence>
<evidence type="ECO:0000259" key="9">
    <source>
        <dbReference type="PROSITE" id="PS50893"/>
    </source>
</evidence>
<dbReference type="EMBL" id="UINC01001161">
    <property type="protein sequence ID" value="SUZ72906.1"/>
    <property type="molecule type" value="Genomic_DNA"/>
</dbReference>
<dbReference type="GO" id="GO:0005524">
    <property type="term" value="F:ATP binding"/>
    <property type="evidence" value="ECO:0007669"/>
    <property type="project" value="UniProtKB-KW"/>
</dbReference>
<feature type="transmembrane region" description="Helical" evidence="8">
    <location>
        <begin position="271"/>
        <end position="294"/>
    </location>
</feature>
<gene>
    <name evidence="11" type="ORF">METZ01_LOCUS25760</name>
</gene>
<dbReference type="SUPFAM" id="SSF52540">
    <property type="entry name" value="P-loop containing nucleoside triphosphate hydrolases"/>
    <property type="match status" value="1"/>
</dbReference>
<name>A0A381Q0Q1_9ZZZZ</name>